<dbReference type="RefSeq" id="WP_134503631.1">
    <property type="nucleotide sequence ID" value="NZ_SOEY01000026.1"/>
</dbReference>
<name>A0A4R8UTG2_9MICO</name>
<comment type="caution">
    <text evidence="1">The sequence shown here is derived from an EMBL/GenBank/DDBJ whole genome shotgun (WGS) entry which is preliminary data.</text>
</comment>
<accession>A0A4R8UTG2</accession>
<dbReference type="Proteomes" id="UP000298173">
    <property type="component" value="Unassembled WGS sequence"/>
</dbReference>
<dbReference type="OrthoDB" id="3699343at2"/>
<keyword evidence="2" id="KW-1185">Reference proteome</keyword>
<dbReference type="AlphaFoldDB" id="A0A4R8UTG2"/>
<protein>
    <submittedName>
        <fullName evidence="1">Uncharacterized protein</fullName>
    </submittedName>
</protein>
<dbReference type="EMBL" id="SOEY01000026">
    <property type="protein sequence ID" value="TFB71565.1"/>
    <property type="molecule type" value="Genomic_DNA"/>
</dbReference>
<evidence type="ECO:0000313" key="1">
    <source>
        <dbReference type="EMBL" id="TFB71565.1"/>
    </source>
</evidence>
<evidence type="ECO:0000313" key="2">
    <source>
        <dbReference type="Proteomes" id="UP000298173"/>
    </source>
</evidence>
<reference evidence="1 2" key="1">
    <citation type="submission" date="2019-03" db="EMBL/GenBank/DDBJ databases">
        <title>Genomics of glacier-inhabiting Cryobacterium strains.</title>
        <authorList>
            <person name="Liu Q."/>
            <person name="Xin Y.-H."/>
        </authorList>
    </citation>
    <scope>NUCLEOTIDE SEQUENCE [LARGE SCALE GENOMIC DNA]</scope>
    <source>
        <strain evidence="1 2">HLT2-23</strain>
    </source>
</reference>
<organism evidence="1 2">
    <name type="scientific">Cryobacterium glaciale</name>
    <dbReference type="NCBI Taxonomy" id="1259145"/>
    <lineage>
        <taxon>Bacteria</taxon>
        <taxon>Bacillati</taxon>
        <taxon>Actinomycetota</taxon>
        <taxon>Actinomycetes</taxon>
        <taxon>Micrococcales</taxon>
        <taxon>Microbacteriaceae</taxon>
        <taxon>Cryobacterium</taxon>
    </lineage>
</organism>
<sequence length="135" mass="15024">MAKFFIDENLHARLAVPLESVFRNHRFRSCEKEMLLGELDVPLIAELGTRGFDAIITLDAAQLRIDEERNGLRSAGLHWIGLRSPTGSGLSVISTLTANIIAGLPKVLDDWRVLPHAYRLNPYALESSFATVELL</sequence>
<proteinExistence type="predicted"/>
<gene>
    <name evidence="1" type="ORF">E3O06_12030</name>
</gene>